<dbReference type="PANTHER" id="PTHR24258">
    <property type="entry name" value="SERINE PROTEASE-RELATED"/>
    <property type="match status" value="1"/>
</dbReference>
<dbReference type="InterPro" id="IPR001314">
    <property type="entry name" value="Peptidase_S1A"/>
</dbReference>
<comment type="subcellular location">
    <subcellularLocation>
        <location evidence="1">Secreted</location>
    </subcellularLocation>
</comment>
<dbReference type="PROSITE" id="PS00134">
    <property type="entry name" value="TRYPSIN_HIS"/>
    <property type="match status" value="1"/>
</dbReference>
<dbReference type="AlphaFoldDB" id="U5EPX0"/>
<dbReference type="PANTHER" id="PTHR24258:SF129">
    <property type="entry name" value="LP15124P-RELATED"/>
    <property type="match status" value="1"/>
</dbReference>
<dbReference type="SUPFAM" id="SSF50494">
    <property type="entry name" value="Trypsin-like serine proteases"/>
    <property type="match status" value="1"/>
</dbReference>
<comment type="similarity">
    <text evidence="4">Belongs to the peptidase S1 family. CLIP subfamily.</text>
</comment>
<accession>U5EPX0</accession>
<dbReference type="GO" id="GO:0006508">
    <property type="term" value="P:proteolysis"/>
    <property type="evidence" value="ECO:0007669"/>
    <property type="project" value="InterPro"/>
</dbReference>
<dbReference type="GO" id="GO:0005576">
    <property type="term" value="C:extracellular region"/>
    <property type="evidence" value="ECO:0007669"/>
    <property type="project" value="UniProtKB-SubCell"/>
</dbReference>
<keyword evidence="2" id="KW-0964">Secreted</keyword>
<dbReference type="InterPro" id="IPR009003">
    <property type="entry name" value="Peptidase_S1_PA"/>
</dbReference>
<organism evidence="9">
    <name type="scientific">Corethrella appendiculata</name>
    <dbReference type="NCBI Taxonomy" id="1370023"/>
    <lineage>
        <taxon>Eukaryota</taxon>
        <taxon>Metazoa</taxon>
        <taxon>Ecdysozoa</taxon>
        <taxon>Arthropoda</taxon>
        <taxon>Hexapoda</taxon>
        <taxon>Insecta</taxon>
        <taxon>Pterygota</taxon>
        <taxon>Neoptera</taxon>
        <taxon>Endopterygota</taxon>
        <taxon>Diptera</taxon>
        <taxon>Nematocera</taxon>
        <taxon>Culicoidea</taxon>
        <taxon>Chaoboridae</taxon>
        <taxon>Corethrella</taxon>
    </lineage>
</organism>
<evidence type="ECO:0000256" key="1">
    <source>
        <dbReference type="ARBA" id="ARBA00004613"/>
    </source>
</evidence>
<evidence type="ECO:0000259" key="8">
    <source>
        <dbReference type="PROSITE" id="PS50240"/>
    </source>
</evidence>
<dbReference type="Pfam" id="PF18322">
    <property type="entry name" value="CLIP_1"/>
    <property type="match status" value="1"/>
</dbReference>
<name>U5EPX0_9DIPT</name>
<sequence>MFSIIARKKFLIWLFVIGIGCGVTSNDIDFEIEAFFEQYFNKSSTETAITTTTESTTFKNPNCNGECVPFHLCSNNTTITDGSGLIDIRFDEESECENYLDFCCEKNDVLPKPKVQEKSTFKFESCGVSNPNGVGFRITGNKDNETEFGEFPFVVAILKEQVLNDDTTVLIFECGGTLIAPNVVITAAHCVIDKDYSLMAVRAGEWDVVIDSEPLPHVDQKISEIIIHENYYKGTLFNDIAIVIVETEFNLAEHIQPICLPPFRSNFDQSECFGTGWGKDKFGKIGQYQTILKKIDLPIVSRVNCQNSLRKTRLGRRFRLHDSFMCAGGKPGIDTCSGDGGGPLLCPIPGGRHQYYFAGIVSWGIGCGNAGIPGVYVNVAQFTNWIDQKLRNRNVDSKYYLL</sequence>
<keyword evidence="7" id="KW-0732">Signal</keyword>
<dbReference type="PROSITE" id="PS51257">
    <property type="entry name" value="PROKAR_LIPOPROTEIN"/>
    <property type="match status" value="1"/>
</dbReference>
<dbReference type="GO" id="GO:0004252">
    <property type="term" value="F:serine-type endopeptidase activity"/>
    <property type="evidence" value="ECO:0007669"/>
    <property type="project" value="InterPro"/>
</dbReference>
<dbReference type="InterPro" id="IPR001254">
    <property type="entry name" value="Trypsin_dom"/>
</dbReference>
<keyword evidence="3" id="KW-1015">Disulfide bond</keyword>
<evidence type="ECO:0000313" key="9">
    <source>
        <dbReference type="EMBL" id="JAB55297.1"/>
    </source>
</evidence>
<feature type="chain" id="PRO_5004659535" description="Phenoloxidase-activating factor 2" evidence="7">
    <location>
        <begin position="26"/>
        <end position="402"/>
    </location>
</feature>
<dbReference type="FunFam" id="2.40.10.10:FF:000038">
    <property type="entry name" value="Serine protease"/>
    <property type="match status" value="1"/>
</dbReference>
<dbReference type="InterPro" id="IPR018114">
    <property type="entry name" value="TRYPSIN_HIS"/>
</dbReference>
<evidence type="ECO:0000256" key="6">
    <source>
        <dbReference type="ARBA" id="ARBA00076468"/>
    </source>
</evidence>
<dbReference type="CDD" id="cd00190">
    <property type="entry name" value="Tryp_SPc"/>
    <property type="match status" value="1"/>
</dbReference>
<proteinExistence type="evidence at transcript level"/>
<evidence type="ECO:0000256" key="2">
    <source>
        <dbReference type="ARBA" id="ARBA00022525"/>
    </source>
</evidence>
<dbReference type="SMART" id="SM00020">
    <property type="entry name" value="Tryp_SPc"/>
    <property type="match status" value="1"/>
</dbReference>
<protein>
    <recommendedName>
        <fullName evidence="5">Phenoloxidase-activating factor 2</fullName>
    </recommendedName>
    <alternativeName>
        <fullName evidence="6">Prophenoloxidase-activating factor II</fullName>
    </alternativeName>
</protein>
<feature type="signal peptide" evidence="7">
    <location>
        <begin position="1"/>
        <end position="25"/>
    </location>
</feature>
<dbReference type="InterPro" id="IPR041515">
    <property type="entry name" value="PPAF-2-like_Clip"/>
</dbReference>
<reference evidence="9" key="1">
    <citation type="journal article" date="2014" name="Insect Biochem. Mol. Biol.">
        <title>An insight into the sialome of the frog biting fly, Corethrella appendiculata.</title>
        <authorList>
            <person name="Ribeiro J.M.C."/>
            <person name="Chagas A.C."/>
            <person name="Pham V.M."/>
            <person name="Lounibos L.P."/>
            <person name="Calvo E."/>
        </authorList>
    </citation>
    <scope>NUCLEOTIDE SEQUENCE</scope>
    <source>
        <tissue evidence="9">Salivary glands</tissue>
    </source>
</reference>
<evidence type="ECO:0000256" key="4">
    <source>
        <dbReference type="ARBA" id="ARBA00024195"/>
    </source>
</evidence>
<dbReference type="InterPro" id="IPR043504">
    <property type="entry name" value="Peptidase_S1_PA_chymotrypsin"/>
</dbReference>
<evidence type="ECO:0000256" key="7">
    <source>
        <dbReference type="SAM" id="SignalP"/>
    </source>
</evidence>
<evidence type="ECO:0000256" key="5">
    <source>
        <dbReference type="ARBA" id="ARBA00068096"/>
    </source>
</evidence>
<feature type="domain" description="Peptidase S1" evidence="8">
    <location>
        <begin position="138"/>
        <end position="391"/>
    </location>
</feature>
<dbReference type="EMBL" id="GANO01004574">
    <property type="protein sequence ID" value="JAB55297.1"/>
    <property type="molecule type" value="mRNA"/>
</dbReference>
<dbReference type="PRINTS" id="PR00722">
    <property type="entry name" value="CHYMOTRYPSIN"/>
</dbReference>
<dbReference type="PROSITE" id="PS50240">
    <property type="entry name" value="TRYPSIN_DOM"/>
    <property type="match status" value="1"/>
</dbReference>
<dbReference type="Pfam" id="PF00089">
    <property type="entry name" value="Trypsin"/>
    <property type="match status" value="1"/>
</dbReference>
<evidence type="ECO:0000256" key="3">
    <source>
        <dbReference type="ARBA" id="ARBA00023157"/>
    </source>
</evidence>
<dbReference type="Gene3D" id="2.40.10.10">
    <property type="entry name" value="Trypsin-like serine proteases"/>
    <property type="match status" value="2"/>
</dbReference>